<dbReference type="InterPro" id="IPR009339">
    <property type="entry name" value="DUF998"/>
</dbReference>
<dbReference type="Proteomes" id="UP001238805">
    <property type="component" value="Chromosome"/>
</dbReference>
<name>A0ABY8VPM9_9CORY</name>
<evidence type="ECO:0000256" key="1">
    <source>
        <dbReference type="SAM" id="Phobius"/>
    </source>
</evidence>
<feature type="transmembrane region" description="Helical" evidence="1">
    <location>
        <begin position="184"/>
        <end position="202"/>
    </location>
</feature>
<feature type="transmembrane region" description="Helical" evidence="1">
    <location>
        <begin position="123"/>
        <end position="141"/>
    </location>
</feature>
<proteinExistence type="predicted"/>
<gene>
    <name evidence="2" type="ORF">QP029_03705</name>
</gene>
<evidence type="ECO:0000313" key="2">
    <source>
        <dbReference type="EMBL" id="WIM70937.1"/>
    </source>
</evidence>
<feature type="transmembrane region" description="Helical" evidence="1">
    <location>
        <begin position="94"/>
        <end position="117"/>
    </location>
</feature>
<accession>A0ABY8VPM9</accession>
<keyword evidence="1" id="KW-0812">Transmembrane</keyword>
<dbReference type="RefSeq" id="WP_284875517.1">
    <property type="nucleotide sequence ID" value="NZ_CP126970.1"/>
</dbReference>
<protein>
    <submittedName>
        <fullName evidence="2">DUF998 domain-containing protein</fullName>
    </submittedName>
</protein>
<dbReference type="EMBL" id="CP126970">
    <property type="protein sequence ID" value="WIM70937.1"/>
    <property type="molecule type" value="Genomic_DNA"/>
</dbReference>
<keyword evidence="1" id="KW-0472">Membrane</keyword>
<evidence type="ECO:0000313" key="3">
    <source>
        <dbReference type="Proteomes" id="UP001238805"/>
    </source>
</evidence>
<keyword evidence="1" id="KW-1133">Transmembrane helix</keyword>
<organism evidence="2 3">
    <name type="scientific">Corynebacterium suedekumii</name>
    <dbReference type="NCBI Taxonomy" id="3049801"/>
    <lineage>
        <taxon>Bacteria</taxon>
        <taxon>Bacillati</taxon>
        <taxon>Actinomycetota</taxon>
        <taxon>Actinomycetes</taxon>
        <taxon>Mycobacteriales</taxon>
        <taxon>Corynebacteriaceae</taxon>
        <taxon>Corynebacterium</taxon>
    </lineage>
</organism>
<feature type="transmembrane region" description="Helical" evidence="1">
    <location>
        <begin position="153"/>
        <end position="172"/>
    </location>
</feature>
<feature type="transmembrane region" description="Helical" evidence="1">
    <location>
        <begin position="68"/>
        <end position="87"/>
    </location>
</feature>
<keyword evidence="3" id="KW-1185">Reference proteome</keyword>
<reference evidence="2 3" key="1">
    <citation type="submission" date="2023-05" db="EMBL/GenBank/DDBJ databases">
        <title>Corynebacterium suedekumii sp. nov. and Corynebacterium breve sp. nov. isolated from raw cow's milk.</title>
        <authorList>
            <person name="Baer M.K."/>
            <person name="Mehl L."/>
            <person name="Hellmuth R."/>
            <person name="Marke G."/>
            <person name="Lipski A."/>
        </authorList>
    </citation>
    <scope>NUCLEOTIDE SEQUENCE [LARGE SCALE GENOMIC DNA]</scope>
    <source>
        <strain evidence="2 3">LM112</strain>
    </source>
</reference>
<sequence>MKWTGGRIALCCFSLILTLVIGGEFIAAAQFSPPYDWVHNTIGALGATTCTSLVYPVGIFDVCSPAHVWVNTALVLAGLAMLGISVAGRRIAGFTGWAGLMWVITGVSTTLSGLIPIDVSREWHSFVTLPLFITWPVAVLVGSGQLRGWVARLGFVIGAVGLTAGVWFTMSLGAREFGGLLERLVIWPSVLWVILAAFFGVARIRACLNDLYNPYVRESAEERPQPSGA</sequence>
<dbReference type="Pfam" id="PF06197">
    <property type="entry name" value="DUF998"/>
    <property type="match status" value="1"/>
</dbReference>